<dbReference type="InterPro" id="IPR002052">
    <property type="entry name" value="DNA_methylase_N6_adenine_CS"/>
</dbReference>
<name>A0A0B7IEK0_9FLAO</name>
<keyword evidence="5" id="KW-0949">S-adenosyl-L-methionine</keyword>
<dbReference type="GO" id="GO:0008170">
    <property type="term" value="F:N-methyltransferase activity"/>
    <property type="evidence" value="ECO:0007669"/>
    <property type="project" value="InterPro"/>
</dbReference>
<gene>
    <name evidence="8" type="ORF">CCAN11_2100007</name>
</gene>
<evidence type="ECO:0000256" key="6">
    <source>
        <dbReference type="ARBA" id="ARBA00047942"/>
    </source>
</evidence>
<evidence type="ECO:0000313" key="8">
    <source>
        <dbReference type="EMBL" id="CEN50165.1"/>
    </source>
</evidence>
<dbReference type="GO" id="GO:0003677">
    <property type="term" value="F:DNA binding"/>
    <property type="evidence" value="ECO:0007669"/>
    <property type="project" value="InterPro"/>
</dbReference>
<dbReference type="RefSeq" id="WP_041986191.1">
    <property type="nucleotide sequence ID" value="NZ_JBIUQU010000008.1"/>
</dbReference>
<dbReference type="PIRSF" id="PIRSF015855">
    <property type="entry name" value="TypeIII_Mtase_mKpnI"/>
    <property type="match status" value="1"/>
</dbReference>
<comment type="similarity">
    <text evidence="1">Belongs to the N(4)/N(6)-methyltransferase family.</text>
</comment>
<evidence type="ECO:0000256" key="3">
    <source>
        <dbReference type="ARBA" id="ARBA00022603"/>
    </source>
</evidence>
<evidence type="ECO:0000313" key="9">
    <source>
        <dbReference type="Proteomes" id="UP000039370"/>
    </source>
</evidence>
<evidence type="ECO:0000259" key="7">
    <source>
        <dbReference type="Pfam" id="PF01555"/>
    </source>
</evidence>
<dbReference type="PROSITE" id="PS00092">
    <property type="entry name" value="N6_MTASE"/>
    <property type="match status" value="1"/>
</dbReference>
<accession>A0A0B7IEK0</accession>
<proteinExistence type="inferred from homology"/>
<dbReference type="PRINTS" id="PR00506">
    <property type="entry name" value="D21N6MTFRASE"/>
</dbReference>
<evidence type="ECO:0000256" key="2">
    <source>
        <dbReference type="ARBA" id="ARBA00011900"/>
    </source>
</evidence>
<evidence type="ECO:0000256" key="5">
    <source>
        <dbReference type="ARBA" id="ARBA00022691"/>
    </source>
</evidence>
<dbReference type="AlphaFoldDB" id="A0A0B7IEK0"/>
<protein>
    <recommendedName>
        <fullName evidence="2">site-specific DNA-methyltransferase (adenine-specific)</fullName>
        <ecNumber evidence="2">2.1.1.72</ecNumber>
    </recommendedName>
</protein>
<dbReference type="REBASE" id="118996">
    <property type="entry name" value="M.CcaCc11ORF2100007P"/>
</dbReference>
<sequence>MTPNKLDNKSIEGSQLRLEALYAIAPSCFTEVKDPKTGETKRVVNFATLRTLLGDDAVETDREMYQFTWPGKQAARLEAAVETTDTLRPVPKDSVNWDTTENLYIEGDNLRVLKLLQKSYLGKVKMIYIDPPYNTGNDFVYHDDFARSAQAEDLAAGNIDLEGYRYRRNTDSNGRFHSDWCSMMLSRLLVAHSLLAEDGVIFISIDDNEVHNLRKICDEVFGERNFVANICHKSRASVSNDRIISENHNHILFYSKNFDNVFALKSEIGEDPILKGFNLKDDKGEYKLTPVDGPGGAKKGNPYYEFLGVLGYWRYSLQTMTEKYNQGLIVKTANNLQQKFYRQDAEKTRRTITTWWDDEFLTSNATRELINLMGSKVFDSPKNINLLLRMLRMSTYASKNSLILDFFSGSATTAHAVMQLNAEDLKAGKEGNRKYICVQLAETTPEDSEARKAGYTTIPEIAKERIRRAGKKIVAENPEVAEGLDTGFRVFKLDSSNFEEVSKTPNEYNQTQLDLFLDNIKTDRTDLDLLFGAMLSWGVSLSLSQPLQTKEVDGCTIYNVTDGELVACFAKEVTEAVVRAMAAMQPERVLFRDSCFAEDKMKINLFELFKQELGWDEKEALDHIRVI</sequence>
<keyword evidence="4 8" id="KW-0808">Transferase</keyword>
<evidence type="ECO:0000256" key="1">
    <source>
        <dbReference type="ARBA" id="ARBA00006594"/>
    </source>
</evidence>
<dbReference type="Pfam" id="PF01555">
    <property type="entry name" value="N6_N4_Mtase"/>
    <property type="match status" value="1"/>
</dbReference>
<dbReference type="Gene3D" id="3.40.50.150">
    <property type="entry name" value="Vaccinia Virus protein VP39"/>
    <property type="match status" value="1"/>
</dbReference>
<dbReference type="InterPro" id="IPR002295">
    <property type="entry name" value="N4/N6-MTase_EcoPI_Mod-like"/>
</dbReference>
<dbReference type="InterPro" id="IPR002941">
    <property type="entry name" value="DNA_methylase_N4/N6"/>
</dbReference>
<dbReference type="InterPro" id="IPR029063">
    <property type="entry name" value="SAM-dependent_MTases_sf"/>
</dbReference>
<dbReference type="EC" id="2.1.1.72" evidence="2"/>
<dbReference type="EMBL" id="CDOK01000125">
    <property type="protein sequence ID" value="CEN50165.1"/>
    <property type="molecule type" value="Genomic_DNA"/>
</dbReference>
<dbReference type="GO" id="GO:0009007">
    <property type="term" value="F:site-specific DNA-methyltransferase (adenine-specific) activity"/>
    <property type="evidence" value="ECO:0007669"/>
    <property type="project" value="UniProtKB-EC"/>
</dbReference>
<feature type="domain" description="DNA methylase N-4/N-6" evidence="7">
    <location>
        <begin position="124"/>
        <end position="437"/>
    </location>
</feature>
<dbReference type="SUPFAM" id="SSF53335">
    <property type="entry name" value="S-adenosyl-L-methionine-dependent methyltransferases"/>
    <property type="match status" value="1"/>
</dbReference>
<keyword evidence="3 8" id="KW-0489">Methyltransferase</keyword>
<comment type="catalytic activity">
    <reaction evidence="6">
        <text>a 2'-deoxyadenosine in DNA + S-adenosyl-L-methionine = an N(6)-methyl-2'-deoxyadenosine in DNA + S-adenosyl-L-homocysteine + H(+)</text>
        <dbReference type="Rhea" id="RHEA:15197"/>
        <dbReference type="Rhea" id="RHEA-COMP:12418"/>
        <dbReference type="Rhea" id="RHEA-COMP:12419"/>
        <dbReference type="ChEBI" id="CHEBI:15378"/>
        <dbReference type="ChEBI" id="CHEBI:57856"/>
        <dbReference type="ChEBI" id="CHEBI:59789"/>
        <dbReference type="ChEBI" id="CHEBI:90615"/>
        <dbReference type="ChEBI" id="CHEBI:90616"/>
        <dbReference type="EC" id="2.1.1.72"/>
    </reaction>
</comment>
<reference evidence="9" key="1">
    <citation type="submission" date="2015-01" db="EMBL/GenBank/DDBJ databases">
        <authorList>
            <person name="MANFREDI Pablo"/>
        </authorList>
    </citation>
    <scope>NUCLEOTIDE SEQUENCE [LARGE SCALE GENOMIC DNA]</scope>
    <source>
        <strain evidence="9">Cc11</strain>
    </source>
</reference>
<evidence type="ECO:0000256" key="4">
    <source>
        <dbReference type="ARBA" id="ARBA00022679"/>
    </source>
</evidence>
<dbReference type="Proteomes" id="UP000039370">
    <property type="component" value="Unassembled WGS sequence"/>
</dbReference>
<organism evidence="8 9">
    <name type="scientific">Capnocytophaga canimorsus</name>
    <dbReference type="NCBI Taxonomy" id="28188"/>
    <lineage>
        <taxon>Bacteria</taxon>
        <taxon>Pseudomonadati</taxon>
        <taxon>Bacteroidota</taxon>
        <taxon>Flavobacteriia</taxon>
        <taxon>Flavobacteriales</taxon>
        <taxon>Flavobacteriaceae</taxon>
        <taxon>Capnocytophaga</taxon>
    </lineage>
</organism>
<dbReference type="GO" id="GO:0032259">
    <property type="term" value="P:methylation"/>
    <property type="evidence" value="ECO:0007669"/>
    <property type="project" value="UniProtKB-KW"/>
</dbReference>